<reference evidence="1" key="1">
    <citation type="journal article" date="2015" name="Nature">
        <title>Complex archaea that bridge the gap between prokaryotes and eukaryotes.</title>
        <authorList>
            <person name="Spang A."/>
            <person name="Saw J.H."/>
            <person name="Jorgensen S.L."/>
            <person name="Zaremba-Niedzwiedzka K."/>
            <person name="Martijn J."/>
            <person name="Lind A.E."/>
            <person name="van Eijk R."/>
            <person name="Schleper C."/>
            <person name="Guy L."/>
            <person name="Ettema T.J."/>
        </authorList>
    </citation>
    <scope>NUCLEOTIDE SEQUENCE</scope>
</reference>
<accession>A0A0F8ZA91</accession>
<name>A0A0F8ZA91_9ZZZZ</name>
<sequence length="189" mass="20403">PTVPPDVIPTIEYLNDNPDLALGACKLRTFTNAAGNKEAVKQCVPAGYTLYEVVLGIPIRAVYTGAAYSILPHSGYGGIGYSQATRLDEGCYFVKVHGGIHFWAAEGDASIIAHWQTDDMDSHVVMGQHPIEANGKYLAGFVLNAPARADYHVSVYLWLQHASNTADSYMTFERITIEAVDGGHCEGGD</sequence>
<dbReference type="EMBL" id="LAZR01048993">
    <property type="protein sequence ID" value="KKK90668.1"/>
    <property type="molecule type" value="Genomic_DNA"/>
</dbReference>
<comment type="caution">
    <text evidence="1">The sequence shown here is derived from an EMBL/GenBank/DDBJ whole genome shotgun (WGS) entry which is preliminary data.</text>
</comment>
<organism evidence="1">
    <name type="scientific">marine sediment metagenome</name>
    <dbReference type="NCBI Taxonomy" id="412755"/>
    <lineage>
        <taxon>unclassified sequences</taxon>
        <taxon>metagenomes</taxon>
        <taxon>ecological metagenomes</taxon>
    </lineage>
</organism>
<proteinExistence type="predicted"/>
<evidence type="ECO:0000313" key="1">
    <source>
        <dbReference type="EMBL" id="KKK90668.1"/>
    </source>
</evidence>
<gene>
    <name evidence="1" type="ORF">LCGC14_2720690</name>
</gene>
<feature type="non-terminal residue" evidence="1">
    <location>
        <position position="1"/>
    </location>
</feature>
<protein>
    <submittedName>
        <fullName evidence="1">Uncharacterized protein</fullName>
    </submittedName>
</protein>
<dbReference type="AlphaFoldDB" id="A0A0F8ZA91"/>